<evidence type="ECO:0000256" key="2">
    <source>
        <dbReference type="SAM" id="SignalP"/>
    </source>
</evidence>
<dbReference type="EMBL" id="CP093362">
    <property type="protein sequence ID" value="UQS84761.1"/>
    <property type="molecule type" value="Genomic_DNA"/>
</dbReference>
<name>A0ABY4PG32_9LACO</name>
<comment type="similarity">
    <text evidence="1">Belongs to the glycosyl hydrolase 25 family.</text>
</comment>
<feature type="chain" id="PRO_5046093265" description="Lysozyme" evidence="2">
    <location>
        <begin position="31"/>
        <end position="309"/>
    </location>
</feature>
<feature type="signal peptide" evidence="2">
    <location>
        <begin position="1"/>
        <end position="30"/>
    </location>
</feature>
<dbReference type="InterPro" id="IPR017853">
    <property type="entry name" value="GH"/>
</dbReference>
<sequence>MIINKKAIKFMLVIVLLFCVFFFCSKTVNADNKSDSPVAYDISQYQGYLTDNQAKQLKKEIKFVILRVQDGSYMDVKFQNNVKLMNRYNIKYGVYSYSEYTNSYQARIEARRLHHNALGALFYVNDYELQMNKNSDEATSSWAHEMRKISGGKPVVLYGSRSKIDGFDNKTLKDYNNIWLASYSKYMPNPSYHYDLWQFTDKYPSVSLNQRLDANMVPYNGNINNLLYQKHKQGSKVHLENYYHQKNMSYFKVINKKGIPLYVNGKYLRTAKYGEVLAIKSFDIKNNRVMAKGNLATYTSRKTSVAIYQ</sequence>
<keyword evidence="4" id="KW-1185">Reference proteome</keyword>
<organism evidence="3 4">
    <name type="scientific">Apilactobacillus apisilvae</name>
    <dbReference type="NCBI Taxonomy" id="2923364"/>
    <lineage>
        <taxon>Bacteria</taxon>
        <taxon>Bacillati</taxon>
        <taxon>Bacillota</taxon>
        <taxon>Bacilli</taxon>
        <taxon>Lactobacillales</taxon>
        <taxon>Lactobacillaceae</taxon>
        <taxon>Apilactobacillus</taxon>
    </lineage>
</organism>
<dbReference type="PANTHER" id="PTHR34135">
    <property type="entry name" value="LYSOZYME"/>
    <property type="match status" value="1"/>
</dbReference>
<dbReference type="Proteomes" id="UP000831859">
    <property type="component" value="Chromosome"/>
</dbReference>
<dbReference type="Gene3D" id="3.20.20.80">
    <property type="entry name" value="Glycosidases"/>
    <property type="match status" value="1"/>
</dbReference>
<proteinExistence type="inferred from homology"/>
<dbReference type="Pfam" id="PF01183">
    <property type="entry name" value="Glyco_hydro_25"/>
    <property type="match status" value="1"/>
</dbReference>
<reference evidence="3 4" key="1">
    <citation type="journal article" date="2022" name="Int. J. Syst. Evol. Microbiol.">
        <title>Apilactobacillus apisilvae sp. nov., Nicolia spurrieriana gen. nov. sp. nov., Bombilactobacillus folatiphilus sp. nov. and Bombilactobacillus thymidiniphilus sp. nov., four new lactic acid bacterial isolates from stingless bees Tetragonula carbonaria and Austroplebeia australis.</title>
        <authorList>
            <person name="Oliphant S.A."/>
            <person name="Watson-Haigh N.S."/>
            <person name="Sumby K.M."/>
            <person name="Gardner J."/>
            <person name="Groom S."/>
            <person name="Jiranek V."/>
        </authorList>
    </citation>
    <scope>NUCLEOTIDE SEQUENCE [LARGE SCALE GENOMIC DNA]</scope>
    <source>
        <strain evidence="3 4">SG5_A10</strain>
    </source>
</reference>
<protein>
    <recommendedName>
        <fullName evidence="5">Lysozyme</fullName>
    </recommendedName>
</protein>
<dbReference type="PROSITE" id="PS51904">
    <property type="entry name" value="GLYCOSYL_HYDROL_F25_2"/>
    <property type="match status" value="1"/>
</dbReference>
<accession>A0ABY4PG32</accession>
<dbReference type="RefSeq" id="WP_249510745.1">
    <property type="nucleotide sequence ID" value="NZ_CP093362.1"/>
</dbReference>
<dbReference type="PANTHER" id="PTHR34135:SF2">
    <property type="entry name" value="LYSOZYME"/>
    <property type="match status" value="1"/>
</dbReference>
<keyword evidence="2" id="KW-0732">Signal</keyword>
<evidence type="ECO:0000256" key="1">
    <source>
        <dbReference type="ARBA" id="ARBA00010646"/>
    </source>
</evidence>
<evidence type="ECO:0000313" key="4">
    <source>
        <dbReference type="Proteomes" id="UP000831859"/>
    </source>
</evidence>
<evidence type="ECO:0000313" key="3">
    <source>
        <dbReference type="EMBL" id="UQS84761.1"/>
    </source>
</evidence>
<dbReference type="SUPFAM" id="SSF51445">
    <property type="entry name" value="(Trans)glycosidases"/>
    <property type="match status" value="1"/>
</dbReference>
<dbReference type="InterPro" id="IPR002053">
    <property type="entry name" value="Glyco_hydro_25"/>
</dbReference>
<evidence type="ECO:0008006" key="5">
    <source>
        <dbReference type="Google" id="ProtNLM"/>
    </source>
</evidence>
<gene>
    <name evidence="3" type="ORF">MOO46_05820</name>
</gene>